<evidence type="ECO:0008006" key="2">
    <source>
        <dbReference type="Google" id="ProtNLM"/>
    </source>
</evidence>
<sequence length="145" mass="15547">MKHEKKIIMTIGLACLCVLLLSSVALAAKKVVHVWQTETNPKSKEAIANIVSRFEALHPDIKIEAEAIAWGDLEGKIMAALAAGSPPELSHGQPITCAALQEKGLLLPLDDVVKAIGEDNIWDQIKTVGKFGDHYYGLVHAAGTS</sequence>
<dbReference type="Pfam" id="PF01547">
    <property type="entry name" value="SBP_bac_1"/>
    <property type="match status" value="1"/>
</dbReference>
<proteinExistence type="predicted"/>
<protein>
    <recommendedName>
        <fullName evidence="2">Extracellular solute-binding protein</fullName>
    </recommendedName>
</protein>
<dbReference type="EMBL" id="LAZR01055009">
    <property type="protein sequence ID" value="KKK77321.1"/>
    <property type="molecule type" value="Genomic_DNA"/>
</dbReference>
<comment type="caution">
    <text evidence="1">The sequence shown here is derived from an EMBL/GenBank/DDBJ whole genome shotgun (WGS) entry which is preliminary data.</text>
</comment>
<dbReference type="InterPro" id="IPR006059">
    <property type="entry name" value="SBP"/>
</dbReference>
<dbReference type="Gene3D" id="3.40.190.10">
    <property type="entry name" value="Periplasmic binding protein-like II"/>
    <property type="match status" value="1"/>
</dbReference>
<organism evidence="1">
    <name type="scientific">marine sediment metagenome</name>
    <dbReference type="NCBI Taxonomy" id="412755"/>
    <lineage>
        <taxon>unclassified sequences</taxon>
        <taxon>metagenomes</taxon>
        <taxon>ecological metagenomes</taxon>
    </lineage>
</organism>
<name>A0A0F9AY96_9ZZZZ</name>
<reference evidence="1" key="1">
    <citation type="journal article" date="2015" name="Nature">
        <title>Complex archaea that bridge the gap between prokaryotes and eukaryotes.</title>
        <authorList>
            <person name="Spang A."/>
            <person name="Saw J.H."/>
            <person name="Jorgensen S.L."/>
            <person name="Zaremba-Niedzwiedzka K."/>
            <person name="Martijn J."/>
            <person name="Lind A.E."/>
            <person name="van Eijk R."/>
            <person name="Schleper C."/>
            <person name="Guy L."/>
            <person name="Ettema T.J."/>
        </authorList>
    </citation>
    <scope>NUCLEOTIDE SEQUENCE</scope>
</reference>
<feature type="non-terminal residue" evidence="1">
    <location>
        <position position="145"/>
    </location>
</feature>
<dbReference type="SUPFAM" id="SSF53850">
    <property type="entry name" value="Periplasmic binding protein-like II"/>
    <property type="match status" value="1"/>
</dbReference>
<evidence type="ECO:0000313" key="1">
    <source>
        <dbReference type="EMBL" id="KKK77321.1"/>
    </source>
</evidence>
<accession>A0A0F9AY96</accession>
<gene>
    <name evidence="1" type="ORF">LCGC14_2854780</name>
</gene>
<dbReference type="AlphaFoldDB" id="A0A0F9AY96"/>